<keyword evidence="1" id="KW-1133">Transmembrane helix</keyword>
<keyword evidence="1" id="KW-0472">Membrane</keyword>
<dbReference type="PANTHER" id="PTHR48098">
    <property type="entry name" value="ENTEROCHELIN ESTERASE-RELATED"/>
    <property type="match status" value="1"/>
</dbReference>
<dbReference type="InterPro" id="IPR050583">
    <property type="entry name" value="Mycobacterial_A85_antigen"/>
</dbReference>
<reference evidence="2" key="2">
    <citation type="submission" date="2023-01" db="EMBL/GenBank/DDBJ databases">
        <authorList>
            <person name="Sun Q."/>
            <person name="Evtushenko L."/>
        </authorList>
    </citation>
    <scope>NUCLEOTIDE SEQUENCE</scope>
    <source>
        <strain evidence="2">VKM Ac-1940</strain>
    </source>
</reference>
<dbReference type="Proteomes" id="UP001142291">
    <property type="component" value="Unassembled WGS sequence"/>
</dbReference>
<keyword evidence="1" id="KW-0812">Transmembrane</keyword>
<dbReference type="EMBL" id="BSER01000002">
    <property type="protein sequence ID" value="GLJ94519.1"/>
    <property type="molecule type" value="Genomic_DNA"/>
</dbReference>
<dbReference type="SUPFAM" id="SSF53474">
    <property type="entry name" value="alpha/beta-Hydrolases"/>
    <property type="match status" value="1"/>
</dbReference>
<feature type="transmembrane region" description="Helical" evidence="1">
    <location>
        <begin position="12"/>
        <end position="30"/>
    </location>
</feature>
<dbReference type="RefSeq" id="WP_204963004.1">
    <property type="nucleotide sequence ID" value="NZ_BAAAUR010000008.1"/>
</dbReference>
<comment type="caution">
    <text evidence="2">The sequence shown here is derived from an EMBL/GenBank/DDBJ whole genome shotgun (WGS) entry which is preliminary data.</text>
</comment>
<proteinExistence type="predicted"/>
<name>A0A9W6HKN4_9MICO</name>
<evidence type="ECO:0000313" key="2">
    <source>
        <dbReference type="EMBL" id="GLJ94519.1"/>
    </source>
</evidence>
<protein>
    <submittedName>
        <fullName evidence="2">Esterase</fullName>
    </submittedName>
</protein>
<dbReference type="GO" id="GO:0016747">
    <property type="term" value="F:acyltransferase activity, transferring groups other than amino-acyl groups"/>
    <property type="evidence" value="ECO:0007669"/>
    <property type="project" value="TreeGrafter"/>
</dbReference>
<keyword evidence="3" id="KW-1185">Reference proteome</keyword>
<evidence type="ECO:0000313" key="3">
    <source>
        <dbReference type="Proteomes" id="UP001142291"/>
    </source>
</evidence>
<dbReference type="Gene3D" id="3.40.50.1820">
    <property type="entry name" value="alpha/beta hydrolase"/>
    <property type="match status" value="1"/>
</dbReference>
<dbReference type="Pfam" id="PF00756">
    <property type="entry name" value="Esterase"/>
    <property type="match status" value="1"/>
</dbReference>
<feature type="transmembrane region" description="Helical" evidence="1">
    <location>
        <begin position="72"/>
        <end position="91"/>
    </location>
</feature>
<dbReference type="InterPro" id="IPR029058">
    <property type="entry name" value="AB_hydrolase_fold"/>
</dbReference>
<reference evidence="2" key="1">
    <citation type="journal article" date="2014" name="Int. J. Syst. Evol. Microbiol.">
        <title>Complete genome sequence of Corynebacterium casei LMG S-19264T (=DSM 44701T), isolated from a smear-ripened cheese.</title>
        <authorList>
            <consortium name="US DOE Joint Genome Institute (JGI-PGF)"/>
            <person name="Walter F."/>
            <person name="Albersmeier A."/>
            <person name="Kalinowski J."/>
            <person name="Ruckert C."/>
        </authorList>
    </citation>
    <scope>NUCLEOTIDE SEQUENCE</scope>
    <source>
        <strain evidence="2">VKM Ac-1940</strain>
    </source>
</reference>
<dbReference type="PANTHER" id="PTHR48098:SF1">
    <property type="entry name" value="DIACYLGLYCEROL ACYLTRANSFERASE_MYCOLYLTRANSFERASE AG85A"/>
    <property type="match status" value="1"/>
</dbReference>
<feature type="transmembrane region" description="Helical" evidence="1">
    <location>
        <begin position="103"/>
        <end position="123"/>
    </location>
</feature>
<dbReference type="InterPro" id="IPR000801">
    <property type="entry name" value="Esterase-like"/>
</dbReference>
<feature type="transmembrane region" description="Helical" evidence="1">
    <location>
        <begin position="37"/>
        <end position="60"/>
    </location>
</feature>
<dbReference type="AlphaFoldDB" id="A0A9W6HKN4"/>
<gene>
    <name evidence="2" type="ORF">GCM10017591_05800</name>
</gene>
<evidence type="ECO:0000256" key="1">
    <source>
        <dbReference type="SAM" id="Phobius"/>
    </source>
</evidence>
<organism evidence="2 3">
    <name type="scientific">Microbacterium dextranolyticum</name>
    <dbReference type="NCBI Taxonomy" id="36806"/>
    <lineage>
        <taxon>Bacteria</taxon>
        <taxon>Bacillati</taxon>
        <taxon>Actinomycetota</taxon>
        <taxon>Actinomycetes</taxon>
        <taxon>Micrococcales</taxon>
        <taxon>Microbacteriaceae</taxon>
        <taxon>Microbacterium</taxon>
    </lineage>
</organism>
<accession>A0A9W6HKN4</accession>
<sequence length="429" mass="43926">MDLWQLPVIEGPLPGATLAVAAALFIVVAVRRWRRRALIWALASAGAGAVIGYLTCKIVSEAKVFGTLLPPFVWHWVVPVFAAVGFVLGALQGTRAWRKVVSVAAAVAILVAGALGVNLAFGLNPTLGSVVGVAQPEIEIPAVEASSAAPSQPLYQTWTPPAGMALIGKRGSQIIPATSSGFAARPAGIYLPPAALVKDPPALPLVIMMMGHPGTPDPTSISSALDGFAAHHQGLAPIVIVPDQLGENVADTACADSDAYGKARTYVTVDVVAWAKAHLNVIQDPAYWTIAGYSNGGGCAITFGAQSPQLWKNILDISGEPYPGSEQPANITKIIYGGNASAFEASKPVNILAAAAPGSYQGMNAILTAGGADPEYIKGADMLAKAAGAVGMNVVRYNVPGAGHTGDALKGGLAEGIRVLYPILGLSAP</sequence>